<evidence type="ECO:0000313" key="5">
    <source>
        <dbReference type="EMBL" id="NGM22317.1"/>
    </source>
</evidence>
<keyword evidence="6" id="KW-1185">Reference proteome</keyword>
<feature type="binding site" evidence="3">
    <location>
        <position position="14"/>
    </location>
    <ligand>
        <name>Zn(2+)</name>
        <dbReference type="ChEBI" id="CHEBI:29105"/>
    </ligand>
</feature>
<dbReference type="GO" id="GO:0006355">
    <property type="term" value="P:regulation of DNA-templated transcription"/>
    <property type="evidence" value="ECO:0007669"/>
    <property type="project" value="InterPro"/>
</dbReference>
<organism evidence="5 6">
    <name type="scientific">Falsiroseomonas algicola</name>
    <dbReference type="NCBI Taxonomy" id="2716930"/>
    <lineage>
        <taxon>Bacteria</taxon>
        <taxon>Pseudomonadati</taxon>
        <taxon>Pseudomonadota</taxon>
        <taxon>Alphaproteobacteria</taxon>
        <taxon>Acetobacterales</taxon>
        <taxon>Roseomonadaceae</taxon>
        <taxon>Falsiroseomonas</taxon>
    </lineage>
</organism>
<dbReference type="InterPro" id="IPR013088">
    <property type="entry name" value="Znf_NHR/GATA"/>
</dbReference>
<dbReference type="Pfam" id="PF03884">
    <property type="entry name" value="YacG"/>
    <property type="match status" value="1"/>
</dbReference>
<dbReference type="Gene3D" id="3.30.50.10">
    <property type="entry name" value="Erythroid Transcription Factor GATA-1, subunit A"/>
    <property type="match status" value="1"/>
</dbReference>
<dbReference type="GO" id="GO:0008270">
    <property type="term" value="F:zinc ion binding"/>
    <property type="evidence" value="ECO:0007669"/>
    <property type="project" value="UniProtKB-UniRule"/>
</dbReference>
<feature type="binding site" evidence="3">
    <location>
        <position position="29"/>
    </location>
    <ligand>
        <name>Zn(2+)</name>
        <dbReference type="ChEBI" id="CHEBI:29105"/>
    </ligand>
</feature>
<evidence type="ECO:0000256" key="3">
    <source>
        <dbReference type="HAMAP-Rule" id="MF_00649"/>
    </source>
</evidence>
<comment type="subunit">
    <text evidence="3">Interacts with GyrB.</text>
</comment>
<dbReference type="AlphaFoldDB" id="A0A6M1LQ60"/>
<proteinExistence type="inferred from homology"/>
<comment type="cofactor">
    <cofactor evidence="3">
        <name>Zn(2+)</name>
        <dbReference type="ChEBI" id="CHEBI:29105"/>
    </cofactor>
    <text evidence="3">Binds 1 zinc ion.</text>
</comment>
<feature type="binding site" evidence="3">
    <location>
        <position position="33"/>
    </location>
    <ligand>
        <name>Zn(2+)</name>
        <dbReference type="ChEBI" id="CHEBI:29105"/>
    </ligand>
</feature>
<reference evidence="5 6" key="1">
    <citation type="submission" date="2020-03" db="EMBL/GenBank/DDBJ databases">
        <title>Roseomonas stagni sp. nov., isolated from pond water in Japan.</title>
        <authorList>
            <person name="Furuhata K."/>
            <person name="Miyamoto H."/>
            <person name="Goto K."/>
        </authorList>
    </citation>
    <scope>NUCLEOTIDE SEQUENCE [LARGE SCALE GENOMIC DNA]</scope>
    <source>
        <strain evidence="5 6">PeD5</strain>
    </source>
</reference>
<protein>
    <recommendedName>
        <fullName evidence="3">DNA gyrase inhibitor YacG</fullName>
    </recommendedName>
</protein>
<evidence type="ECO:0000256" key="1">
    <source>
        <dbReference type="ARBA" id="ARBA00022723"/>
    </source>
</evidence>
<sequence>MSQDPPRRPTTRRCPICNRAPARPGSPFCSDRCQQIDLGRWLSGDYAVPVKPEPDADEEA</sequence>
<dbReference type="SUPFAM" id="SSF57716">
    <property type="entry name" value="Glucocorticoid receptor-like (DNA-binding domain)"/>
    <property type="match status" value="1"/>
</dbReference>
<dbReference type="RefSeq" id="WP_164696209.1">
    <property type="nucleotide sequence ID" value="NZ_JAAIKB010000008.1"/>
</dbReference>
<dbReference type="HAMAP" id="MF_00649">
    <property type="entry name" value="DNA_gyrase_inhibitor_YacG"/>
    <property type="match status" value="1"/>
</dbReference>
<keyword evidence="2 3" id="KW-0862">Zinc</keyword>
<dbReference type="InterPro" id="IPR005584">
    <property type="entry name" value="DNA_gyrase_inhibitor_YacG"/>
</dbReference>
<dbReference type="Proteomes" id="UP000475385">
    <property type="component" value="Unassembled WGS sequence"/>
</dbReference>
<comment type="similarity">
    <text evidence="3">Belongs to the DNA gyrase inhibitor YacG family.</text>
</comment>
<comment type="function">
    <text evidence="3">Inhibits all the catalytic activities of DNA gyrase by preventing its interaction with DNA. Acts by binding directly to the C-terminal domain of GyrB, which probably disrupts DNA binding by the gyrase.</text>
</comment>
<gene>
    <name evidence="3 5" type="primary">yacG</name>
    <name evidence="5" type="ORF">G3576_20025</name>
</gene>
<evidence type="ECO:0000256" key="4">
    <source>
        <dbReference type="SAM" id="MobiDB-lite"/>
    </source>
</evidence>
<evidence type="ECO:0000313" key="6">
    <source>
        <dbReference type="Proteomes" id="UP000475385"/>
    </source>
</evidence>
<accession>A0A6M1LQ60</accession>
<evidence type="ECO:0000256" key="2">
    <source>
        <dbReference type="ARBA" id="ARBA00022833"/>
    </source>
</evidence>
<keyword evidence="1 3" id="KW-0479">Metal-binding</keyword>
<name>A0A6M1LQ60_9PROT</name>
<dbReference type="EMBL" id="JAAIKB010000008">
    <property type="protein sequence ID" value="NGM22317.1"/>
    <property type="molecule type" value="Genomic_DNA"/>
</dbReference>
<dbReference type="GO" id="GO:0008657">
    <property type="term" value="F:DNA topoisomerase type II (double strand cut, ATP-hydrolyzing) inhibitor activity"/>
    <property type="evidence" value="ECO:0007669"/>
    <property type="project" value="UniProtKB-UniRule"/>
</dbReference>
<dbReference type="PANTHER" id="PTHR36150">
    <property type="entry name" value="DNA GYRASE INHIBITOR YACG"/>
    <property type="match status" value="1"/>
</dbReference>
<dbReference type="PANTHER" id="PTHR36150:SF1">
    <property type="entry name" value="DNA GYRASE INHIBITOR YACG"/>
    <property type="match status" value="1"/>
</dbReference>
<feature type="region of interest" description="Disordered" evidence="4">
    <location>
        <begin position="1"/>
        <end position="29"/>
    </location>
</feature>
<feature type="binding site" evidence="3">
    <location>
        <position position="17"/>
    </location>
    <ligand>
        <name>Zn(2+)</name>
        <dbReference type="ChEBI" id="CHEBI:29105"/>
    </ligand>
</feature>
<comment type="caution">
    <text evidence="5">The sequence shown here is derived from an EMBL/GenBank/DDBJ whole genome shotgun (WGS) entry which is preliminary data.</text>
</comment>